<dbReference type="EMBL" id="LR796554">
    <property type="protein sequence ID" value="CAB4151787.1"/>
    <property type="molecule type" value="Genomic_DNA"/>
</dbReference>
<reference evidence="2" key="1">
    <citation type="submission" date="2020-04" db="EMBL/GenBank/DDBJ databases">
        <authorList>
            <person name="Chiriac C."/>
            <person name="Salcher M."/>
            <person name="Ghai R."/>
            <person name="Kavagutti S V."/>
        </authorList>
    </citation>
    <scope>NUCLEOTIDE SEQUENCE</scope>
</reference>
<sequence length="64" mass="7398">METFNIYYDGINYEVTGEYEDSDDEVGYKGGWTTIDVCIDGNTIFNHLKEWVIEKLGTLVLEKI</sequence>
<evidence type="ECO:0000313" key="1">
    <source>
        <dbReference type="EMBL" id="CAB4136381.1"/>
    </source>
</evidence>
<proteinExistence type="predicted"/>
<organism evidence="2">
    <name type="scientific">uncultured Caudovirales phage</name>
    <dbReference type="NCBI Taxonomy" id="2100421"/>
    <lineage>
        <taxon>Viruses</taxon>
        <taxon>Duplodnaviria</taxon>
        <taxon>Heunggongvirae</taxon>
        <taxon>Uroviricota</taxon>
        <taxon>Caudoviricetes</taxon>
        <taxon>Peduoviridae</taxon>
        <taxon>Maltschvirus</taxon>
        <taxon>Maltschvirus maltsch</taxon>
    </lineage>
</organism>
<accession>A0A6J5N0F2</accession>
<gene>
    <name evidence="1" type="ORF">UFOVP304_7</name>
    <name evidence="2" type="ORF">UFOVP584_34</name>
</gene>
<name>A0A6J5N0F2_9CAUD</name>
<dbReference type="EMBL" id="LR796322">
    <property type="protein sequence ID" value="CAB4136381.1"/>
    <property type="molecule type" value="Genomic_DNA"/>
</dbReference>
<evidence type="ECO:0000313" key="2">
    <source>
        <dbReference type="EMBL" id="CAB4151787.1"/>
    </source>
</evidence>
<protein>
    <submittedName>
        <fullName evidence="2">Uncharacterized protein</fullName>
    </submittedName>
</protein>